<reference evidence="2" key="1">
    <citation type="submission" date="2021-07" db="EMBL/GenBank/DDBJ databases">
        <title>Complete genome sequencing of a Clostridium isolate.</title>
        <authorList>
            <person name="Ueki A."/>
            <person name="Tonouchi A."/>
        </authorList>
    </citation>
    <scope>NUCLEOTIDE SEQUENCE [LARGE SCALE GENOMIC DNA]</scope>
    <source>
        <strain evidence="2">C5S11</strain>
    </source>
</reference>
<protein>
    <submittedName>
        <fullName evidence="1">Uncharacterized protein</fullName>
    </submittedName>
</protein>
<keyword evidence="2" id="KW-1185">Reference proteome</keyword>
<gene>
    <name evidence="1" type="ORF">psyc5s11_29900</name>
</gene>
<evidence type="ECO:0000313" key="2">
    <source>
        <dbReference type="Proteomes" id="UP000824633"/>
    </source>
</evidence>
<dbReference type="Proteomes" id="UP000824633">
    <property type="component" value="Chromosome"/>
</dbReference>
<dbReference type="RefSeq" id="WP_224033318.1">
    <property type="nucleotide sequence ID" value="NZ_AP024849.1"/>
</dbReference>
<organism evidence="1 2">
    <name type="scientific">Clostridium gelidum</name>
    <dbReference type="NCBI Taxonomy" id="704125"/>
    <lineage>
        <taxon>Bacteria</taxon>
        <taxon>Bacillati</taxon>
        <taxon>Bacillota</taxon>
        <taxon>Clostridia</taxon>
        <taxon>Eubacteriales</taxon>
        <taxon>Clostridiaceae</taxon>
        <taxon>Clostridium</taxon>
    </lineage>
</organism>
<sequence length="383" mass="42611">MSEFFSVTLDKDILLDDTSISLGMGWSSSKILDEIINHMQKIINDGLTGEETTWSSEQILEQILNNRITKFEELSDVDVINRKDKQMVMYSGDTQKFTTIDFETIGDAAGLSLKQVSKMGIIGSPSVPYIVDIPISNIGFKVSKVNVLKFQLGDQNVIKTENAFTNSESNDFIADDMIVFDGTAHLKTDFPSTMTSESDIDTYKVFSIPIDKSNFKSITSLNVSASGADELLNIKAMPNDRLLISKGDMNLSNASNIDGFTLTATGSNVRIICSVDGGITWKTFNTSYWDNIPLTPNDVKANGMTLANFNSISSNYWNLLITTSKIRFAYLLQDDNSIDDLKLQYDGQGLWLEAKNTEYDVIYDSNSLMQVKLYIGGDIKINY</sequence>
<proteinExistence type="predicted"/>
<name>A0ABM7T4M1_9CLOT</name>
<accession>A0ABM7T4M1</accession>
<evidence type="ECO:0000313" key="1">
    <source>
        <dbReference type="EMBL" id="BCZ46923.1"/>
    </source>
</evidence>
<dbReference type="EMBL" id="AP024849">
    <property type="protein sequence ID" value="BCZ46923.1"/>
    <property type="molecule type" value="Genomic_DNA"/>
</dbReference>